<dbReference type="InterPro" id="IPR029063">
    <property type="entry name" value="SAM-dependent_MTases_sf"/>
</dbReference>
<evidence type="ECO:0000259" key="2">
    <source>
        <dbReference type="Pfam" id="PF06859"/>
    </source>
</evidence>
<dbReference type="EC" id="2.1.1.-" evidence="1"/>
<dbReference type="AlphaFoldDB" id="A0ABD3PFE7"/>
<dbReference type="PANTHER" id="PTHR12315:SF1">
    <property type="entry name" value="RNA 5'-MONOPHOSPHATE METHYLTRANSFERASE"/>
    <property type="match status" value="1"/>
</dbReference>
<dbReference type="Gene3D" id="3.40.50.150">
    <property type="entry name" value="Vaccinia Virus protein VP39"/>
    <property type="match status" value="1"/>
</dbReference>
<dbReference type="GO" id="GO:0008171">
    <property type="term" value="F:O-methyltransferase activity"/>
    <property type="evidence" value="ECO:0007669"/>
    <property type="project" value="UniProtKB-UniRule"/>
</dbReference>
<name>A0ABD3PFE7_9STRA</name>
<feature type="domain" description="RNA methyltransferase bin3 C-terminal" evidence="2">
    <location>
        <begin position="255"/>
        <end position="296"/>
    </location>
</feature>
<dbReference type="GO" id="GO:0032259">
    <property type="term" value="P:methylation"/>
    <property type="evidence" value="ECO:0007669"/>
    <property type="project" value="UniProtKB-KW"/>
</dbReference>
<keyword evidence="4" id="KW-1185">Reference proteome</keyword>
<comment type="caution">
    <text evidence="3">The sequence shown here is derived from an EMBL/GenBank/DDBJ whole genome shotgun (WGS) entry which is preliminary data.</text>
</comment>
<keyword evidence="1" id="KW-0808">Transferase</keyword>
<keyword evidence="1" id="KW-0489">Methyltransferase</keyword>
<gene>
    <name evidence="3" type="ORF">HJC23_013771</name>
</gene>
<dbReference type="Proteomes" id="UP001516023">
    <property type="component" value="Unassembled WGS sequence"/>
</dbReference>
<dbReference type="PANTHER" id="PTHR12315">
    <property type="entry name" value="BICOID-INTERACTING PROTEIN RELATED"/>
    <property type="match status" value="1"/>
</dbReference>
<sequence length="299" mass="33112">MIGWIIMEDNDHGHRYGNFPNYYSFHPPQNRLDVLARTGILDYIISRLVKPIQSCGPTYTSTDGGDDAATASIPVAVGDCDRSQYSGKKPRLHKDSLMQQSVLAYYCDLRCNEGDLTMAMSELLSSGVAGTSKKKIHISPVSSQECKNCTIECLGLDIDPMLIERAYTKYPVSIDSLWDNKADGEDQNTLNAWRGSVLPSFKVANLCSAAEHNRAVSLFLDERTASSHATNTKDAEMGPNPSQEQQDIIPCPVFQLTTIFSTTMWIHVHAGDEGLKAFLERACGWTKNFLLVEPQPSGW</sequence>
<comment type="similarity">
    <text evidence="1">Belongs to the methyltransferase superfamily.</text>
</comment>
<reference evidence="3 4" key="1">
    <citation type="journal article" date="2020" name="G3 (Bethesda)">
        <title>Improved Reference Genome for Cyclotella cryptica CCMP332, a Model for Cell Wall Morphogenesis, Salinity Adaptation, and Lipid Production in Diatoms (Bacillariophyta).</title>
        <authorList>
            <person name="Roberts W.R."/>
            <person name="Downey K.M."/>
            <person name="Ruck E.C."/>
            <person name="Traller J.C."/>
            <person name="Alverson A.J."/>
        </authorList>
    </citation>
    <scope>NUCLEOTIDE SEQUENCE [LARGE SCALE GENOMIC DNA]</scope>
    <source>
        <strain evidence="3 4">CCMP332</strain>
    </source>
</reference>
<evidence type="ECO:0000313" key="4">
    <source>
        <dbReference type="Proteomes" id="UP001516023"/>
    </source>
</evidence>
<dbReference type="EMBL" id="JABMIG020000186">
    <property type="protein sequence ID" value="KAL3786850.1"/>
    <property type="molecule type" value="Genomic_DNA"/>
</dbReference>
<evidence type="ECO:0000256" key="1">
    <source>
        <dbReference type="RuleBase" id="RU367087"/>
    </source>
</evidence>
<protein>
    <recommendedName>
        <fullName evidence="1">RNA methyltransferase</fullName>
        <ecNumber evidence="1">2.1.1.-</ecNumber>
    </recommendedName>
</protein>
<accession>A0ABD3PFE7</accession>
<dbReference type="GO" id="GO:0008173">
    <property type="term" value="F:RNA methyltransferase activity"/>
    <property type="evidence" value="ECO:0007669"/>
    <property type="project" value="UniProtKB-UniRule"/>
</dbReference>
<dbReference type="Pfam" id="PF06859">
    <property type="entry name" value="Bin3"/>
    <property type="match status" value="1"/>
</dbReference>
<keyword evidence="1" id="KW-0949">S-adenosyl-L-methionine</keyword>
<evidence type="ECO:0000313" key="3">
    <source>
        <dbReference type="EMBL" id="KAL3786850.1"/>
    </source>
</evidence>
<dbReference type="InterPro" id="IPR039772">
    <property type="entry name" value="Bin3-like"/>
</dbReference>
<proteinExistence type="inferred from homology"/>
<dbReference type="InterPro" id="IPR010675">
    <property type="entry name" value="Bin3_C"/>
</dbReference>
<organism evidence="3 4">
    <name type="scientific">Cyclotella cryptica</name>
    <dbReference type="NCBI Taxonomy" id="29204"/>
    <lineage>
        <taxon>Eukaryota</taxon>
        <taxon>Sar</taxon>
        <taxon>Stramenopiles</taxon>
        <taxon>Ochrophyta</taxon>
        <taxon>Bacillariophyta</taxon>
        <taxon>Coscinodiscophyceae</taxon>
        <taxon>Thalassiosirophycidae</taxon>
        <taxon>Stephanodiscales</taxon>
        <taxon>Stephanodiscaceae</taxon>
        <taxon>Cyclotella</taxon>
    </lineage>
</organism>